<dbReference type="InterPro" id="IPR036390">
    <property type="entry name" value="WH_DNA-bd_sf"/>
</dbReference>
<sequence length="294" mass="32102">MLERTDIEVLLTLADELHFGRTADRLRLSTGQVSRIVKRLERRIGAPLFTRTSRTVALTPIGERLVVDLRPLVAQIDEAERRAIDSGRGIDGELRVGFVGAAASQALLKAVARFGDRHRDCQVRIHEAQLHDACERVMSGQLDVLITALPVEGVRVGPVLFTEPLVLAVPEGDRLARGRETTREAFAARPVIQPKGLPDEAIRYRIPAVTPSGRPVRPGPTAETFSEILALVATGQGICPVGAHAARFHPRPGVAYLPITDAPELQWAPVWLESNETSRVRAFVECAAQDVHDG</sequence>
<dbReference type="AlphaFoldDB" id="A0A6L5G4Y2"/>
<name>A0A6L5G4Y2_9ACTN</name>
<proteinExistence type="inferred from homology"/>
<evidence type="ECO:0000313" key="6">
    <source>
        <dbReference type="EMBL" id="MQM24703.1"/>
    </source>
</evidence>
<accession>A0A6L5G4Y2</accession>
<evidence type="ECO:0000313" key="7">
    <source>
        <dbReference type="Proteomes" id="UP000477750"/>
    </source>
</evidence>
<dbReference type="SUPFAM" id="SSF46785">
    <property type="entry name" value="Winged helix' DNA-binding domain"/>
    <property type="match status" value="1"/>
</dbReference>
<dbReference type="SUPFAM" id="SSF53850">
    <property type="entry name" value="Periplasmic binding protein-like II"/>
    <property type="match status" value="1"/>
</dbReference>
<comment type="similarity">
    <text evidence="1">Belongs to the LysR transcriptional regulatory family.</text>
</comment>
<dbReference type="Gene3D" id="1.10.10.10">
    <property type="entry name" value="Winged helix-like DNA-binding domain superfamily/Winged helix DNA-binding domain"/>
    <property type="match status" value="1"/>
</dbReference>
<dbReference type="PROSITE" id="PS50931">
    <property type="entry name" value="HTH_LYSR"/>
    <property type="match status" value="1"/>
</dbReference>
<dbReference type="GO" id="GO:0003677">
    <property type="term" value="F:DNA binding"/>
    <property type="evidence" value="ECO:0007669"/>
    <property type="project" value="UniProtKB-KW"/>
</dbReference>
<keyword evidence="2" id="KW-0805">Transcription regulation</keyword>
<evidence type="ECO:0000256" key="2">
    <source>
        <dbReference type="ARBA" id="ARBA00023015"/>
    </source>
</evidence>
<reference evidence="6 7" key="1">
    <citation type="submission" date="2019-10" db="EMBL/GenBank/DDBJ databases">
        <title>Glycomyces albidus sp. nov., a novel actinomycete isolated from rhizosphere soil of wheat (Triticum aestivum L.).</title>
        <authorList>
            <person name="Qian L."/>
        </authorList>
    </citation>
    <scope>NUCLEOTIDE SEQUENCE [LARGE SCALE GENOMIC DNA]</scope>
    <source>
        <strain evidence="6 7">NEAU-7082</strain>
    </source>
</reference>
<keyword evidence="3" id="KW-0238">DNA-binding</keyword>
<dbReference type="GO" id="GO:0032993">
    <property type="term" value="C:protein-DNA complex"/>
    <property type="evidence" value="ECO:0007669"/>
    <property type="project" value="TreeGrafter"/>
</dbReference>
<evidence type="ECO:0000256" key="1">
    <source>
        <dbReference type="ARBA" id="ARBA00009437"/>
    </source>
</evidence>
<evidence type="ECO:0000259" key="5">
    <source>
        <dbReference type="PROSITE" id="PS50931"/>
    </source>
</evidence>
<dbReference type="EMBL" id="WIAO01000003">
    <property type="protein sequence ID" value="MQM24703.1"/>
    <property type="molecule type" value="Genomic_DNA"/>
</dbReference>
<dbReference type="PANTHER" id="PTHR30346:SF0">
    <property type="entry name" value="HCA OPERON TRANSCRIPTIONAL ACTIVATOR HCAR"/>
    <property type="match status" value="1"/>
</dbReference>
<dbReference type="Gene3D" id="3.40.190.10">
    <property type="entry name" value="Periplasmic binding protein-like II"/>
    <property type="match status" value="2"/>
</dbReference>
<dbReference type="Pfam" id="PF03466">
    <property type="entry name" value="LysR_substrate"/>
    <property type="match status" value="1"/>
</dbReference>
<dbReference type="InterPro" id="IPR036388">
    <property type="entry name" value="WH-like_DNA-bd_sf"/>
</dbReference>
<dbReference type="InterPro" id="IPR005119">
    <property type="entry name" value="LysR_subst-bd"/>
</dbReference>
<dbReference type="FunFam" id="1.10.10.10:FF:000001">
    <property type="entry name" value="LysR family transcriptional regulator"/>
    <property type="match status" value="1"/>
</dbReference>
<organism evidence="6 7">
    <name type="scientific">Glycomyces albidus</name>
    <dbReference type="NCBI Taxonomy" id="2656774"/>
    <lineage>
        <taxon>Bacteria</taxon>
        <taxon>Bacillati</taxon>
        <taxon>Actinomycetota</taxon>
        <taxon>Actinomycetes</taxon>
        <taxon>Glycomycetales</taxon>
        <taxon>Glycomycetaceae</taxon>
        <taxon>Glycomyces</taxon>
    </lineage>
</organism>
<evidence type="ECO:0000256" key="4">
    <source>
        <dbReference type="ARBA" id="ARBA00023163"/>
    </source>
</evidence>
<keyword evidence="7" id="KW-1185">Reference proteome</keyword>
<dbReference type="CDD" id="cd08414">
    <property type="entry name" value="PBP2_LTTR_aromatics_like"/>
    <property type="match status" value="1"/>
</dbReference>
<protein>
    <submittedName>
        <fullName evidence="6">LysR family transcriptional regulator</fullName>
    </submittedName>
</protein>
<dbReference type="GO" id="GO:0003700">
    <property type="term" value="F:DNA-binding transcription factor activity"/>
    <property type="evidence" value="ECO:0007669"/>
    <property type="project" value="InterPro"/>
</dbReference>
<dbReference type="Proteomes" id="UP000477750">
    <property type="component" value="Unassembled WGS sequence"/>
</dbReference>
<dbReference type="PANTHER" id="PTHR30346">
    <property type="entry name" value="TRANSCRIPTIONAL DUAL REGULATOR HCAR-RELATED"/>
    <property type="match status" value="1"/>
</dbReference>
<dbReference type="Pfam" id="PF00126">
    <property type="entry name" value="HTH_1"/>
    <property type="match status" value="1"/>
</dbReference>
<dbReference type="InterPro" id="IPR000847">
    <property type="entry name" value="LysR_HTH_N"/>
</dbReference>
<gene>
    <name evidence="6" type="ORF">GFD30_03775</name>
</gene>
<comment type="caution">
    <text evidence="6">The sequence shown here is derived from an EMBL/GenBank/DDBJ whole genome shotgun (WGS) entry which is preliminary data.</text>
</comment>
<feature type="domain" description="HTH lysR-type" evidence="5">
    <location>
        <begin position="1"/>
        <end position="59"/>
    </location>
</feature>
<evidence type="ECO:0000256" key="3">
    <source>
        <dbReference type="ARBA" id="ARBA00023125"/>
    </source>
</evidence>
<keyword evidence="4" id="KW-0804">Transcription</keyword>